<feature type="region of interest" description="Disordered" evidence="1">
    <location>
        <begin position="1"/>
        <end position="62"/>
    </location>
</feature>
<reference evidence="2 3" key="1">
    <citation type="submission" date="2024-01" db="EMBL/GenBank/DDBJ databases">
        <title>A draft genome for a cacao thread blight-causing isolate of Paramarasmius palmivorus.</title>
        <authorList>
            <person name="Baruah I.K."/>
            <person name="Bukari Y."/>
            <person name="Amoako-Attah I."/>
            <person name="Meinhardt L.W."/>
            <person name="Bailey B.A."/>
            <person name="Cohen S.P."/>
        </authorList>
    </citation>
    <scope>NUCLEOTIDE SEQUENCE [LARGE SCALE GENOMIC DNA]</scope>
    <source>
        <strain evidence="2 3">GH-12</strain>
    </source>
</reference>
<keyword evidence="3" id="KW-1185">Reference proteome</keyword>
<dbReference type="AlphaFoldDB" id="A0AAW0CSI4"/>
<feature type="compositionally biased region" description="Polar residues" evidence="1">
    <location>
        <begin position="43"/>
        <end position="52"/>
    </location>
</feature>
<dbReference type="Proteomes" id="UP001383192">
    <property type="component" value="Unassembled WGS sequence"/>
</dbReference>
<feature type="region of interest" description="Disordered" evidence="1">
    <location>
        <begin position="83"/>
        <end position="162"/>
    </location>
</feature>
<name>A0AAW0CSI4_9AGAR</name>
<feature type="compositionally biased region" description="Polar residues" evidence="1">
    <location>
        <begin position="104"/>
        <end position="113"/>
    </location>
</feature>
<evidence type="ECO:0000313" key="3">
    <source>
        <dbReference type="Proteomes" id="UP001383192"/>
    </source>
</evidence>
<comment type="caution">
    <text evidence="2">The sequence shown here is derived from an EMBL/GenBank/DDBJ whole genome shotgun (WGS) entry which is preliminary data.</text>
</comment>
<sequence length="353" mass="37777">MSTLAPPRSHKPVTTAPRAQVKGTSKKPSNTAQPSTAHKAASQAPTPLSPSKTANATNTTTLGNMDPAMIAVMWAMISEGSNLPRADNNDDGDQDIDMVGGTDTDGNTTQINIGNGDDGDTPMDNDKAPEGNEDVAMADNHDAGADADDEAPNTSKDTSNAKLKPVVAWVPRPKGSAGNGFSLQEEMMLAGPKGSKPSETYLALSRNVKTLALNACLDWTLDWKDIPNDSKVKFFAVCRANHPFLGQFINDWATEEIVKQAFRNMRKTAVKKGELEKKDKYAHLAINASKRSSAASRVKKAYTGVDPKEKKRALKKVVKANCRKAAATAARRSKQAAVVDQGDGDDEMEVDLD</sequence>
<feature type="compositionally biased region" description="Polar residues" evidence="1">
    <location>
        <begin position="152"/>
        <end position="161"/>
    </location>
</feature>
<gene>
    <name evidence="2" type="ORF">VNI00_008884</name>
</gene>
<accession>A0AAW0CSI4</accession>
<organism evidence="2 3">
    <name type="scientific">Paramarasmius palmivorus</name>
    <dbReference type="NCBI Taxonomy" id="297713"/>
    <lineage>
        <taxon>Eukaryota</taxon>
        <taxon>Fungi</taxon>
        <taxon>Dikarya</taxon>
        <taxon>Basidiomycota</taxon>
        <taxon>Agaricomycotina</taxon>
        <taxon>Agaricomycetes</taxon>
        <taxon>Agaricomycetidae</taxon>
        <taxon>Agaricales</taxon>
        <taxon>Marasmiineae</taxon>
        <taxon>Marasmiaceae</taxon>
        <taxon>Paramarasmius</taxon>
    </lineage>
</organism>
<evidence type="ECO:0000313" key="2">
    <source>
        <dbReference type="EMBL" id="KAK7041903.1"/>
    </source>
</evidence>
<proteinExistence type="predicted"/>
<dbReference type="EMBL" id="JAYKXP010000031">
    <property type="protein sequence ID" value="KAK7041903.1"/>
    <property type="molecule type" value="Genomic_DNA"/>
</dbReference>
<evidence type="ECO:0000256" key="1">
    <source>
        <dbReference type="SAM" id="MobiDB-lite"/>
    </source>
</evidence>
<feature type="compositionally biased region" description="Acidic residues" evidence="1">
    <location>
        <begin position="342"/>
        <end position="353"/>
    </location>
</feature>
<protein>
    <submittedName>
        <fullName evidence="2">Uncharacterized protein</fullName>
    </submittedName>
</protein>
<feature type="region of interest" description="Disordered" evidence="1">
    <location>
        <begin position="331"/>
        <end position="353"/>
    </location>
</feature>
<feature type="compositionally biased region" description="Polar residues" evidence="1">
    <location>
        <begin position="22"/>
        <end position="36"/>
    </location>
</feature>